<feature type="domain" description="Gram-positive cocci surface proteins LPxTG" evidence="7">
    <location>
        <begin position="635"/>
        <end position="671"/>
    </location>
</feature>
<dbReference type="NCBIfam" id="TIGR01167">
    <property type="entry name" value="LPXTG_anchor"/>
    <property type="match status" value="1"/>
</dbReference>
<evidence type="ECO:0000256" key="2">
    <source>
        <dbReference type="ARBA" id="ARBA00022525"/>
    </source>
</evidence>
<organism evidence="8 9">
    <name type="scientific">Enterococcus raffinosus</name>
    <dbReference type="NCBI Taxonomy" id="71452"/>
    <lineage>
        <taxon>Bacteria</taxon>
        <taxon>Bacillati</taxon>
        <taxon>Bacillota</taxon>
        <taxon>Bacilli</taxon>
        <taxon>Lactobacillales</taxon>
        <taxon>Enterococcaceae</taxon>
        <taxon>Enterococcus</taxon>
    </lineage>
</organism>
<keyword evidence="3" id="KW-0732">Signal</keyword>
<dbReference type="Gene3D" id="3.10.20.320">
    <property type="entry name" value="Putative peptidoglycan bound protein (lpxtg motif)"/>
    <property type="match status" value="4"/>
</dbReference>
<feature type="transmembrane region" description="Helical" evidence="6">
    <location>
        <begin position="647"/>
        <end position="665"/>
    </location>
</feature>
<keyword evidence="6" id="KW-1133">Transmembrane helix</keyword>
<dbReference type="PROSITE" id="PS50847">
    <property type="entry name" value="GRAM_POS_ANCHORING"/>
    <property type="match status" value="1"/>
</dbReference>
<keyword evidence="2" id="KW-0964">Secreted</keyword>
<evidence type="ECO:0000256" key="3">
    <source>
        <dbReference type="ARBA" id="ARBA00022729"/>
    </source>
</evidence>
<dbReference type="Pfam" id="PF06458">
    <property type="entry name" value="MucBP"/>
    <property type="match status" value="4"/>
</dbReference>
<comment type="caution">
    <text evidence="8">The sequence shown here is derived from an EMBL/GenBank/DDBJ whole genome shotgun (WGS) entry which is preliminary data.</text>
</comment>
<dbReference type="InterPro" id="IPR009459">
    <property type="entry name" value="MucBP_dom"/>
</dbReference>
<dbReference type="AlphaFoldDB" id="A0AAW8TAJ1"/>
<evidence type="ECO:0000256" key="6">
    <source>
        <dbReference type="SAM" id="Phobius"/>
    </source>
</evidence>
<dbReference type="Pfam" id="PF00746">
    <property type="entry name" value="Gram_pos_anchor"/>
    <property type="match status" value="1"/>
</dbReference>
<dbReference type="RefSeq" id="WP_311816706.1">
    <property type="nucleotide sequence ID" value="NZ_JARPXG010000010.1"/>
</dbReference>
<name>A0AAW8TAJ1_9ENTE</name>
<evidence type="ECO:0000256" key="1">
    <source>
        <dbReference type="ARBA" id="ARBA00022512"/>
    </source>
</evidence>
<dbReference type="InterPro" id="IPR019931">
    <property type="entry name" value="LPXTG_anchor"/>
</dbReference>
<gene>
    <name evidence="8" type="ORF">P7D69_10990</name>
</gene>
<evidence type="ECO:0000256" key="5">
    <source>
        <dbReference type="ARBA" id="ARBA00023088"/>
    </source>
</evidence>
<evidence type="ECO:0000313" key="8">
    <source>
        <dbReference type="EMBL" id="MDT2544865.1"/>
    </source>
</evidence>
<accession>A0AAW8TAJ1</accession>
<reference evidence="8" key="1">
    <citation type="submission" date="2023-03" db="EMBL/GenBank/DDBJ databases">
        <authorList>
            <person name="Shen W."/>
            <person name="Cai J."/>
        </authorList>
    </citation>
    <scope>NUCLEOTIDE SEQUENCE</scope>
    <source>
        <strain evidence="8">Y15</strain>
    </source>
</reference>
<dbReference type="Proteomes" id="UP001254770">
    <property type="component" value="Unassembled WGS sequence"/>
</dbReference>
<proteinExistence type="predicted"/>
<keyword evidence="1" id="KW-0134">Cell wall</keyword>
<protein>
    <submittedName>
        <fullName evidence="8">MucBP domain-containing protein</fullName>
    </submittedName>
</protein>
<keyword evidence="6" id="KW-0472">Membrane</keyword>
<keyword evidence="5" id="KW-0572">Peptidoglycan-anchor</keyword>
<evidence type="ECO:0000256" key="4">
    <source>
        <dbReference type="ARBA" id="ARBA00022737"/>
    </source>
</evidence>
<evidence type="ECO:0000259" key="7">
    <source>
        <dbReference type="PROSITE" id="PS50847"/>
    </source>
</evidence>
<keyword evidence="6" id="KW-0812">Transmembrane</keyword>
<evidence type="ECO:0000313" key="9">
    <source>
        <dbReference type="Proteomes" id="UP001254770"/>
    </source>
</evidence>
<dbReference type="EMBL" id="JARPXL010000009">
    <property type="protein sequence ID" value="MDT2544865.1"/>
    <property type="molecule type" value="Genomic_DNA"/>
</dbReference>
<keyword evidence="4" id="KW-0677">Repeat</keyword>
<sequence length="671" mass="73567">MKKLGMKLFVGLFCCNIILGGILPATVFAEESGSTARSESVETWMPDPNLRKAVAYYLGGINPEEITKEAMANLDMLTFDQYTLDIPEDTVVDFTGLEYAGELLTFDSTYVIAKNVPTIKVADRSFAYVMPNVLKKLETTGSVRQLAIGKRNGEGVPASELVGLGEDIHRMNPTESLRIFSKDMADFSTIGIQSEALTNTSYAEFVTQSQLVLPDLKVKKGHTGEVLYTQDALKDFRGNSLLSSVATTMPTTVQYFDENKEYIDYPTFDYTDEGMEFENIPEEAAYIYIDFARIPTRLSNNANTRALNYDIYSLSALIPVVRFQPGANVTVKYQDEEGETLADDEILTGNIGENYTSEQKTIPGYTFKEVQGNPTGPFTDQPQTVTYIYTKSPVPASDVTVKYQDTNGKTLANDEILSGNIGENYTSEQKTITGYTFKEVQGSPTGPFTPQPQTVIYVYTKNAANTSSVTVHYQDEAGKSLADTVTLTGKVGETYSSEQKKITGYNFKEVRGNPKGQFTAEAQTVTYVYTQAASKKSTVTAKYQDEKGNKLDDEVVLTGTIGDSYKTEQKKIDGYTFKEVQGTPEGKFTETPQSVVYIYTKKNSAATDDPSSPTGNTVIHSIYTSYSNGSSAKALPNTGEETTVSRVLTLAGIASILALGSGVVVRKRKKV</sequence>